<gene>
    <name evidence="9" type="ORF">ONB1V03_LOCUS1277</name>
</gene>
<evidence type="ECO:0000256" key="3">
    <source>
        <dbReference type="ARBA" id="ARBA00022741"/>
    </source>
</evidence>
<accession>A0A7R9QB33</accession>
<feature type="region of interest" description="Disordered" evidence="7">
    <location>
        <begin position="193"/>
        <end position="354"/>
    </location>
</feature>
<dbReference type="Gene3D" id="3.30.200.20">
    <property type="entry name" value="Phosphorylase Kinase, domain 1"/>
    <property type="match status" value="1"/>
</dbReference>
<evidence type="ECO:0000256" key="7">
    <source>
        <dbReference type="SAM" id="MobiDB-lite"/>
    </source>
</evidence>
<dbReference type="PROSITE" id="PS50011">
    <property type="entry name" value="PROTEIN_KINASE_DOM"/>
    <property type="match status" value="1"/>
</dbReference>
<keyword evidence="5 6" id="KW-0067">ATP-binding</keyword>
<evidence type="ECO:0000313" key="10">
    <source>
        <dbReference type="Proteomes" id="UP000728032"/>
    </source>
</evidence>
<evidence type="ECO:0000256" key="4">
    <source>
        <dbReference type="ARBA" id="ARBA00022777"/>
    </source>
</evidence>
<dbReference type="GO" id="GO:0005524">
    <property type="term" value="F:ATP binding"/>
    <property type="evidence" value="ECO:0007669"/>
    <property type="project" value="UniProtKB-UniRule"/>
</dbReference>
<evidence type="ECO:0000259" key="8">
    <source>
        <dbReference type="PROSITE" id="PS50011"/>
    </source>
</evidence>
<feature type="compositionally biased region" description="Low complexity" evidence="7">
    <location>
        <begin position="301"/>
        <end position="313"/>
    </location>
</feature>
<dbReference type="SMART" id="SM00220">
    <property type="entry name" value="S_TKc"/>
    <property type="match status" value="1"/>
</dbReference>
<feature type="domain" description="Protein kinase" evidence="8">
    <location>
        <begin position="370"/>
        <end position="642"/>
    </location>
</feature>
<dbReference type="GO" id="GO:0098813">
    <property type="term" value="P:nuclear chromosome segregation"/>
    <property type="evidence" value="ECO:0007669"/>
    <property type="project" value="UniProtKB-ARBA"/>
</dbReference>
<dbReference type="Gene3D" id="1.10.510.10">
    <property type="entry name" value="Transferase(Phosphotransferase) domain 1"/>
    <property type="match status" value="1"/>
</dbReference>
<feature type="compositionally biased region" description="Polar residues" evidence="7">
    <location>
        <begin position="281"/>
        <end position="291"/>
    </location>
</feature>
<dbReference type="InterPro" id="IPR011009">
    <property type="entry name" value="Kinase-like_dom_sf"/>
</dbReference>
<dbReference type="InterPro" id="IPR017441">
    <property type="entry name" value="Protein_kinase_ATP_BS"/>
</dbReference>
<dbReference type="GO" id="GO:0004712">
    <property type="term" value="F:protein serine/threonine/tyrosine kinase activity"/>
    <property type="evidence" value="ECO:0007669"/>
    <property type="project" value="TreeGrafter"/>
</dbReference>
<evidence type="ECO:0000313" key="9">
    <source>
        <dbReference type="EMBL" id="CAD7638214.1"/>
    </source>
</evidence>
<dbReference type="OrthoDB" id="20524at2759"/>
<protein>
    <recommendedName>
        <fullName evidence="8">Protein kinase domain-containing protein</fullName>
    </recommendedName>
</protein>
<feature type="binding site" evidence="6">
    <location>
        <position position="399"/>
    </location>
    <ligand>
        <name>ATP</name>
        <dbReference type="ChEBI" id="CHEBI:30616"/>
    </ligand>
</feature>
<name>A0A7R9QB33_9ACAR</name>
<evidence type="ECO:0000256" key="5">
    <source>
        <dbReference type="ARBA" id="ARBA00022840"/>
    </source>
</evidence>
<dbReference type="GO" id="GO:0034501">
    <property type="term" value="P:protein localization to kinetochore"/>
    <property type="evidence" value="ECO:0007669"/>
    <property type="project" value="TreeGrafter"/>
</dbReference>
<dbReference type="AlphaFoldDB" id="A0A7R9QB33"/>
<keyword evidence="2" id="KW-0808">Transferase</keyword>
<evidence type="ECO:0000256" key="1">
    <source>
        <dbReference type="ARBA" id="ARBA00022527"/>
    </source>
</evidence>
<dbReference type="InterPro" id="IPR008271">
    <property type="entry name" value="Ser/Thr_kinase_AS"/>
</dbReference>
<dbReference type="FunFam" id="3.30.200.20:FF:000131">
    <property type="entry name" value="Dual specificity protein kinase TTK"/>
    <property type="match status" value="1"/>
</dbReference>
<proteinExistence type="predicted"/>
<dbReference type="GO" id="GO:0004674">
    <property type="term" value="F:protein serine/threonine kinase activity"/>
    <property type="evidence" value="ECO:0007669"/>
    <property type="project" value="UniProtKB-KW"/>
</dbReference>
<dbReference type="CDD" id="cd14131">
    <property type="entry name" value="PKc_Mps1"/>
    <property type="match status" value="1"/>
</dbReference>
<keyword evidence="10" id="KW-1185">Reference proteome</keyword>
<organism evidence="9">
    <name type="scientific">Oppiella nova</name>
    <dbReference type="NCBI Taxonomy" id="334625"/>
    <lineage>
        <taxon>Eukaryota</taxon>
        <taxon>Metazoa</taxon>
        <taxon>Ecdysozoa</taxon>
        <taxon>Arthropoda</taxon>
        <taxon>Chelicerata</taxon>
        <taxon>Arachnida</taxon>
        <taxon>Acari</taxon>
        <taxon>Acariformes</taxon>
        <taxon>Sarcoptiformes</taxon>
        <taxon>Oribatida</taxon>
        <taxon>Brachypylina</taxon>
        <taxon>Oppioidea</taxon>
        <taxon>Oppiidae</taxon>
        <taxon>Oppiella</taxon>
    </lineage>
</organism>
<dbReference type="GO" id="GO:0005634">
    <property type="term" value="C:nucleus"/>
    <property type="evidence" value="ECO:0007669"/>
    <property type="project" value="TreeGrafter"/>
</dbReference>
<sequence>MSHALKTNNNELRIRLHSENELIPRGNQFRKQMSDSRVGGTPSPPKSRVLLSRNHFNKPLANPLFPDVKPMPSMSVTKSCYTGFSQTDGHRLPTSGRTIDCSGRLKRLEESGLLQKFQNFKTKSIPLALEEEDDDDIQKSDNVFTDGHKDNQTIELKSSEEFEPHFVSQIRDEVRKVSSQSFGTQSCSQRSKLSADLCKDKSQRKSGTDLKSQNSSNKWSKGPMNLSNKSNTNLRANSRNSKSNEDIKGDNCKNRENRKSSLIRGKSEESLENKSKERRSQSSNGRLSNSGYDKPKDSNYKVNVSNNNKSLLNRCQSQPNVDRKQSNSTQNNSNKNVNKNEQKNSNNENNDNSNITLKSIRKIKVNDKYYQILNCIGQGGSSRVYQVYEPEEQMTLAIKVVDLSRADEQTVCGYKNEITLLQKLKDCKRVVRMYAHEYQNNGQQLLVVMEKGDSDLNHVLKSFIESEEKRSLDAHLIRFYWQQMLKAVDEIHAKGVVHSDLKPVNFILVAGKLKLIDFGIANAIQANYTSVYKESQIGTINYMAPEALENRSDVRGKTVIKYNCKADVWSLGCILYNLVYGRTPFHHLNNLFQKASAILDPNHQIEFPPIDDHLLLDCMRKCLRRDPHRRPTTKELLNHNYLIESKTTEPQNVAQNALISQINNLTPNRIKQLSQVLEKLSKH</sequence>
<feature type="compositionally biased region" description="Basic and acidic residues" evidence="7">
    <location>
        <begin position="242"/>
        <end position="280"/>
    </location>
</feature>
<dbReference type="FunFam" id="1.10.510.10:FF:000224">
    <property type="entry name" value="serine/threonine-protein kinase mph1 isoform X1"/>
    <property type="match status" value="1"/>
</dbReference>
<dbReference type="Proteomes" id="UP000728032">
    <property type="component" value="Unassembled WGS sequence"/>
</dbReference>
<keyword evidence="1" id="KW-0723">Serine/threonine-protein kinase</keyword>
<dbReference type="GO" id="GO:0007094">
    <property type="term" value="P:mitotic spindle assembly checkpoint signaling"/>
    <property type="evidence" value="ECO:0007669"/>
    <property type="project" value="TreeGrafter"/>
</dbReference>
<dbReference type="InterPro" id="IPR000719">
    <property type="entry name" value="Prot_kinase_dom"/>
</dbReference>
<dbReference type="SUPFAM" id="SSF56112">
    <property type="entry name" value="Protein kinase-like (PK-like)"/>
    <property type="match status" value="1"/>
</dbReference>
<dbReference type="GO" id="GO:0000776">
    <property type="term" value="C:kinetochore"/>
    <property type="evidence" value="ECO:0007669"/>
    <property type="project" value="TreeGrafter"/>
</dbReference>
<dbReference type="PANTHER" id="PTHR22974:SF21">
    <property type="entry name" value="DUAL SPECIFICITY PROTEIN KINASE TTK"/>
    <property type="match status" value="1"/>
</dbReference>
<dbReference type="GO" id="GO:0033316">
    <property type="term" value="P:meiotic spindle assembly checkpoint signaling"/>
    <property type="evidence" value="ECO:0007669"/>
    <property type="project" value="TreeGrafter"/>
</dbReference>
<dbReference type="EMBL" id="OC915024">
    <property type="protein sequence ID" value="CAD7638214.1"/>
    <property type="molecule type" value="Genomic_DNA"/>
</dbReference>
<reference evidence="9" key="1">
    <citation type="submission" date="2020-11" db="EMBL/GenBank/DDBJ databases">
        <authorList>
            <person name="Tran Van P."/>
        </authorList>
    </citation>
    <scope>NUCLEOTIDE SEQUENCE</scope>
</reference>
<evidence type="ECO:0000256" key="6">
    <source>
        <dbReference type="PROSITE-ProRule" id="PRU10141"/>
    </source>
</evidence>
<dbReference type="PANTHER" id="PTHR22974">
    <property type="entry name" value="MIXED LINEAGE PROTEIN KINASE"/>
    <property type="match status" value="1"/>
</dbReference>
<dbReference type="EMBL" id="CAJPVJ010000199">
    <property type="protein sequence ID" value="CAG2161673.1"/>
    <property type="molecule type" value="Genomic_DNA"/>
</dbReference>
<feature type="compositionally biased region" description="Low complexity" evidence="7">
    <location>
        <begin position="326"/>
        <end position="354"/>
    </location>
</feature>
<feature type="compositionally biased region" description="Basic and acidic residues" evidence="7">
    <location>
        <begin position="197"/>
        <end position="208"/>
    </location>
</feature>
<feature type="region of interest" description="Disordered" evidence="7">
    <location>
        <begin position="25"/>
        <end position="47"/>
    </location>
</feature>
<dbReference type="InterPro" id="IPR027084">
    <property type="entry name" value="Mps1_cat"/>
</dbReference>
<dbReference type="PROSITE" id="PS00108">
    <property type="entry name" value="PROTEIN_KINASE_ST"/>
    <property type="match status" value="1"/>
</dbReference>
<evidence type="ECO:0000256" key="2">
    <source>
        <dbReference type="ARBA" id="ARBA00022679"/>
    </source>
</evidence>
<dbReference type="PROSITE" id="PS00107">
    <property type="entry name" value="PROTEIN_KINASE_ATP"/>
    <property type="match status" value="1"/>
</dbReference>
<keyword evidence="4" id="KW-0418">Kinase</keyword>
<dbReference type="Pfam" id="PF00069">
    <property type="entry name" value="Pkinase"/>
    <property type="match status" value="1"/>
</dbReference>
<feature type="compositionally biased region" description="Polar residues" evidence="7">
    <location>
        <begin position="209"/>
        <end position="241"/>
    </location>
</feature>
<keyword evidence="3 6" id="KW-0547">Nucleotide-binding</keyword>